<dbReference type="GO" id="GO:0051607">
    <property type="term" value="P:defense response to virus"/>
    <property type="evidence" value="ECO:0007669"/>
    <property type="project" value="UniProtKB-KW"/>
</dbReference>
<dbReference type="InterPro" id="IPR053725">
    <property type="entry name" value="CRISPR_Cas5_sf"/>
</dbReference>
<evidence type="ECO:0000313" key="2">
    <source>
        <dbReference type="EMBL" id="HEM67784.1"/>
    </source>
</evidence>
<dbReference type="Gene3D" id="3.30.70.3120">
    <property type="match status" value="1"/>
</dbReference>
<accession>A0A7J2U4S2</accession>
<proteinExistence type="predicted"/>
<dbReference type="AlphaFoldDB" id="A0A7J2U4S2"/>
<sequence length="291" mass="32096">MSKIRFFYSLLRVHWGFSVRLKGATASQPSLPLPPPTTILGAFAQPLLKLLDIGFDHPIKYDKKDWGSVVTPSFKCFLYSALGAAMALDPENIVGVSNYAEITRIMSLPYRTGGKVKDAIKSPIHESISFIMPVQAMGSSYSPGVLIHTGAVLDIDRLSECLNVTVKDIEDVGLQSCYSVSTLGSKEGLVSVVKAYYGEPMIYNDEINTIAYVPEGGVIALFPERFMKISLWDLDYKTKSFLIPVKLHISANLIASPLHDDVKTLKILPGFKAYAAPINEYFKVVGFEHKI</sequence>
<reference evidence="2" key="1">
    <citation type="journal article" date="2020" name="mSystems">
        <title>Genome- and Community-Level Interaction Insights into Carbon Utilization and Element Cycling Functions of Hydrothermarchaeota in Hydrothermal Sediment.</title>
        <authorList>
            <person name="Zhou Z."/>
            <person name="Liu Y."/>
            <person name="Xu W."/>
            <person name="Pan J."/>
            <person name="Luo Z.H."/>
            <person name="Li M."/>
        </authorList>
    </citation>
    <scope>NUCLEOTIDE SEQUENCE [LARGE SCALE GENOMIC DNA]</scope>
    <source>
        <strain evidence="2">SpSt-125</strain>
    </source>
</reference>
<dbReference type="NCBIfam" id="TIGR02593">
    <property type="entry name" value="CRISPR_cas5"/>
    <property type="match status" value="1"/>
</dbReference>
<dbReference type="InterPro" id="IPR013422">
    <property type="entry name" value="CRISPR-assoc_prot_Cas5_N"/>
</dbReference>
<name>A0A7J2U4S2_9CREN</name>
<evidence type="ECO:0000256" key="1">
    <source>
        <dbReference type="ARBA" id="ARBA00023118"/>
    </source>
</evidence>
<keyword evidence="1" id="KW-0051">Antiviral defense</keyword>
<gene>
    <name evidence="2" type="primary">cas5</name>
    <name evidence="2" type="ORF">ENO26_09530</name>
</gene>
<protein>
    <submittedName>
        <fullName evidence="2">CRISPR-associated protein Cas5</fullName>
    </submittedName>
</protein>
<dbReference type="EMBL" id="DSEU01000068">
    <property type="protein sequence ID" value="HEM67784.1"/>
    <property type="molecule type" value="Genomic_DNA"/>
</dbReference>
<organism evidence="2">
    <name type="scientific">Ignisphaera aggregans</name>
    <dbReference type="NCBI Taxonomy" id="334771"/>
    <lineage>
        <taxon>Archaea</taxon>
        <taxon>Thermoproteota</taxon>
        <taxon>Thermoprotei</taxon>
        <taxon>Desulfurococcales</taxon>
        <taxon>Desulfurococcaceae</taxon>
        <taxon>Ignisphaera</taxon>
    </lineage>
</organism>
<comment type="caution">
    <text evidence="2">The sequence shown here is derived from an EMBL/GenBank/DDBJ whole genome shotgun (WGS) entry which is preliminary data.</text>
</comment>